<evidence type="ECO:0000313" key="2">
    <source>
        <dbReference type="EMBL" id="GGF13095.1"/>
    </source>
</evidence>
<dbReference type="RefSeq" id="WP_188814368.1">
    <property type="nucleotide sequence ID" value="NZ_BMHT01000004.1"/>
</dbReference>
<dbReference type="SMART" id="SM00089">
    <property type="entry name" value="PKD"/>
    <property type="match status" value="1"/>
</dbReference>
<dbReference type="EMBL" id="BMHT01000004">
    <property type="protein sequence ID" value="GGF13095.1"/>
    <property type="molecule type" value="Genomic_DNA"/>
</dbReference>
<dbReference type="PROSITE" id="PS50093">
    <property type="entry name" value="PKD"/>
    <property type="match status" value="1"/>
</dbReference>
<gene>
    <name evidence="2" type="ORF">GCM10011383_25320</name>
</gene>
<protein>
    <recommendedName>
        <fullName evidence="1">PKD domain-containing protein</fullName>
    </recommendedName>
</protein>
<feature type="domain" description="PKD" evidence="1">
    <location>
        <begin position="65"/>
        <end position="118"/>
    </location>
</feature>
<reference evidence="3" key="1">
    <citation type="journal article" date="2019" name="Int. J. Syst. Evol. Microbiol.">
        <title>The Global Catalogue of Microorganisms (GCM) 10K type strain sequencing project: providing services to taxonomists for standard genome sequencing and annotation.</title>
        <authorList>
            <consortium name="The Broad Institute Genomics Platform"/>
            <consortium name="The Broad Institute Genome Sequencing Center for Infectious Disease"/>
            <person name="Wu L."/>
            <person name="Ma J."/>
        </authorList>
    </citation>
    <scope>NUCLEOTIDE SEQUENCE [LARGE SCALE GENOMIC DNA]</scope>
    <source>
        <strain evidence="3">CGMCC 1.15197</strain>
    </source>
</reference>
<accession>A0ABQ1UB28</accession>
<proteinExistence type="predicted"/>
<comment type="caution">
    <text evidence="2">The sequence shown here is derived from an EMBL/GenBank/DDBJ whole genome shotgun (WGS) entry which is preliminary data.</text>
</comment>
<name>A0ABQ1UB28_9BACT</name>
<dbReference type="InterPro" id="IPR013783">
    <property type="entry name" value="Ig-like_fold"/>
</dbReference>
<dbReference type="Proteomes" id="UP000632273">
    <property type="component" value="Unassembled WGS sequence"/>
</dbReference>
<dbReference type="PROSITE" id="PS51257">
    <property type="entry name" value="PROKAR_LIPOPROTEIN"/>
    <property type="match status" value="1"/>
</dbReference>
<evidence type="ECO:0000313" key="3">
    <source>
        <dbReference type="Proteomes" id="UP000632273"/>
    </source>
</evidence>
<dbReference type="Gene3D" id="2.60.40.10">
    <property type="entry name" value="Immunoglobulins"/>
    <property type="match status" value="1"/>
</dbReference>
<dbReference type="Pfam" id="PF18911">
    <property type="entry name" value="PKD_4"/>
    <property type="match status" value="1"/>
</dbReference>
<sequence length="415" mass="42819">MRHTWTKAAWVVLASPLLFTACEKDDHGKLEGALPAPSFSSAVNATQFPVTVTFTDNTQNAFVTQWEFGDGTIGKGSPATHTYNTPGTYKVRLNASGKGGYNATPLADVIVPTACGNTGFAALVGCNGTAPSARVWTFSAAAGAIKRLDANNNVISSSAANSLASCQADDQFTFSGSSFTMTYTANNACGSEVAGSSGFVYKPGSNGSLGQIVLGTAGAFVGENVAVPNQTYDIMEASSTLLRLRGTLANGTKTEVTLVPFDAVTRVKQLLTAGTQKTWMLDNSQSAAITVGTEALPTDYYPGGAAGSLPPCQADDEFTFSASDVYTYDAKAETLVAGGVGCSAPRSTTSPMTFGPADGTGLAQFVFSKAGTFIGITDAPDLTYRILSITDKNMVLRAGAGKSGATVFTMKLVAK</sequence>
<keyword evidence="3" id="KW-1185">Reference proteome</keyword>
<organism evidence="2 3">
    <name type="scientific">Hymenobacter cavernae</name>
    <dbReference type="NCBI Taxonomy" id="2044852"/>
    <lineage>
        <taxon>Bacteria</taxon>
        <taxon>Pseudomonadati</taxon>
        <taxon>Bacteroidota</taxon>
        <taxon>Cytophagia</taxon>
        <taxon>Cytophagales</taxon>
        <taxon>Hymenobacteraceae</taxon>
        <taxon>Hymenobacter</taxon>
    </lineage>
</organism>
<dbReference type="InterPro" id="IPR035986">
    <property type="entry name" value="PKD_dom_sf"/>
</dbReference>
<evidence type="ECO:0000259" key="1">
    <source>
        <dbReference type="PROSITE" id="PS50093"/>
    </source>
</evidence>
<dbReference type="InterPro" id="IPR022409">
    <property type="entry name" value="PKD/Chitinase_dom"/>
</dbReference>
<dbReference type="SUPFAM" id="SSF49299">
    <property type="entry name" value="PKD domain"/>
    <property type="match status" value="1"/>
</dbReference>
<dbReference type="InterPro" id="IPR000601">
    <property type="entry name" value="PKD_dom"/>
</dbReference>
<dbReference type="CDD" id="cd00146">
    <property type="entry name" value="PKD"/>
    <property type="match status" value="1"/>
</dbReference>